<dbReference type="Proteomes" id="UP001296104">
    <property type="component" value="Unassembled WGS sequence"/>
</dbReference>
<name>A0AAI8Z1M5_9PEZI</name>
<comment type="caution">
    <text evidence="1">The sequence shown here is derived from an EMBL/GenBank/DDBJ whole genome shotgun (WGS) entry which is preliminary data.</text>
</comment>
<sequence>MQSQDIAVSNAPIEPVGEDSSVSLNGFDIPRRRISLRRLMPLGPRYWGFMSRTRNVKPDYRIKKSRSRPPQVMNEEQRIAVCKTSLDQVYTMLRTSPQHWRDYVNLARTIISHLESITFMQQENRTQEQVWMIAGLQRLAFADAESGAVNDIAAWCSRQWLVILQRDAQNLAALRGIGQAWLSRAQRTLARIHQADGASSSSGGSALSQRSFSSVLEEDVANIATAEAEIRAGTAVCVEARGYLQPATDYLERAVAAATEQRAVSGDLLSVTAEAYMSLGSASSPRINGQCFSRALQLLQAAKGIAGYNLSPSLRQYLEDYGKLLE</sequence>
<gene>
    <name evidence="1" type="ORF">LECACI_7A005957</name>
</gene>
<keyword evidence="2" id="KW-1185">Reference proteome</keyword>
<dbReference type="EMBL" id="CAVMBE010000040">
    <property type="protein sequence ID" value="CAK4030799.1"/>
    <property type="molecule type" value="Genomic_DNA"/>
</dbReference>
<proteinExistence type="predicted"/>
<evidence type="ECO:0000313" key="2">
    <source>
        <dbReference type="Proteomes" id="UP001296104"/>
    </source>
</evidence>
<evidence type="ECO:0000313" key="1">
    <source>
        <dbReference type="EMBL" id="CAK4030799.1"/>
    </source>
</evidence>
<organism evidence="1 2">
    <name type="scientific">Lecanosticta acicola</name>
    <dbReference type="NCBI Taxonomy" id="111012"/>
    <lineage>
        <taxon>Eukaryota</taxon>
        <taxon>Fungi</taxon>
        <taxon>Dikarya</taxon>
        <taxon>Ascomycota</taxon>
        <taxon>Pezizomycotina</taxon>
        <taxon>Dothideomycetes</taxon>
        <taxon>Dothideomycetidae</taxon>
        <taxon>Mycosphaerellales</taxon>
        <taxon>Mycosphaerellaceae</taxon>
        <taxon>Lecanosticta</taxon>
    </lineage>
</organism>
<accession>A0AAI8Z1M5</accession>
<dbReference type="AlphaFoldDB" id="A0AAI8Z1M5"/>
<protein>
    <submittedName>
        <fullName evidence="1">Uncharacterized protein</fullName>
    </submittedName>
</protein>
<reference evidence="1" key="1">
    <citation type="submission" date="2023-11" db="EMBL/GenBank/DDBJ databases">
        <authorList>
            <person name="Alioto T."/>
            <person name="Alioto T."/>
            <person name="Gomez Garrido J."/>
        </authorList>
    </citation>
    <scope>NUCLEOTIDE SEQUENCE</scope>
</reference>